<dbReference type="InterPro" id="IPR017972">
    <property type="entry name" value="Cyt_P450_CS"/>
</dbReference>
<dbReference type="InterPro" id="IPR036396">
    <property type="entry name" value="Cyt_P450_sf"/>
</dbReference>
<dbReference type="Gene3D" id="1.10.630.10">
    <property type="entry name" value="Cytochrome P450"/>
    <property type="match status" value="2"/>
</dbReference>
<dbReference type="GO" id="GO:0005506">
    <property type="term" value="F:iron ion binding"/>
    <property type="evidence" value="ECO:0007669"/>
    <property type="project" value="InterPro"/>
</dbReference>
<evidence type="ECO:0000256" key="1">
    <source>
        <dbReference type="ARBA" id="ARBA00001971"/>
    </source>
</evidence>
<dbReference type="EMBL" id="HBFB01031315">
    <property type="protein sequence ID" value="CAD8693363.1"/>
    <property type="molecule type" value="Transcribed_RNA"/>
</dbReference>
<comment type="cofactor">
    <cofactor evidence="1">
        <name>heme</name>
        <dbReference type="ChEBI" id="CHEBI:30413"/>
    </cofactor>
</comment>
<dbReference type="CDD" id="cd00302">
    <property type="entry name" value="cytochrome_P450"/>
    <property type="match status" value="1"/>
</dbReference>
<feature type="region of interest" description="Disordered" evidence="3">
    <location>
        <begin position="523"/>
        <end position="554"/>
    </location>
</feature>
<dbReference type="PANTHER" id="PTHR24305">
    <property type="entry name" value="CYTOCHROME P450"/>
    <property type="match status" value="1"/>
</dbReference>
<feature type="compositionally biased region" description="Gly residues" evidence="3">
    <location>
        <begin position="678"/>
        <end position="689"/>
    </location>
</feature>
<dbReference type="GO" id="GO:0004497">
    <property type="term" value="F:monooxygenase activity"/>
    <property type="evidence" value="ECO:0007669"/>
    <property type="project" value="InterPro"/>
</dbReference>
<evidence type="ECO:0008006" key="5">
    <source>
        <dbReference type="Google" id="ProtNLM"/>
    </source>
</evidence>
<feature type="region of interest" description="Disordered" evidence="3">
    <location>
        <begin position="432"/>
        <end position="481"/>
    </location>
</feature>
<dbReference type="PROSITE" id="PS00086">
    <property type="entry name" value="CYTOCHROME_P450"/>
    <property type="match status" value="1"/>
</dbReference>
<proteinExistence type="inferred from homology"/>
<name>A0A7S0WZP2_9CHLO</name>
<accession>A0A7S0WZP2</accession>
<dbReference type="AlphaFoldDB" id="A0A7S0WZP2"/>
<dbReference type="InterPro" id="IPR002401">
    <property type="entry name" value="Cyt_P450_E_grp-I"/>
</dbReference>
<feature type="compositionally biased region" description="Low complexity" evidence="3">
    <location>
        <begin position="626"/>
        <end position="671"/>
    </location>
</feature>
<dbReference type="SUPFAM" id="SSF48264">
    <property type="entry name" value="Cytochrome P450"/>
    <property type="match status" value="2"/>
</dbReference>
<reference evidence="4" key="1">
    <citation type="submission" date="2021-01" db="EMBL/GenBank/DDBJ databases">
        <authorList>
            <person name="Corre E."/>
            <person name="Pelletier E."/>
            <person name="Niang G."/>
            <person name="Scheremetjew M."/>
            <person name="Finn R."/>
            <person name="Kale V."/>
            <person name="Holt S."/>
            <person name="Cochrane G."/>
            <person name="Meng A."/>
            <person name="Brown T."/>
            <person name="Cohen L."/>
        </authorList>
    </citation>
    <scope>NUCLEOTIDE SEQUENCE</scope>
    <source>
        <strain evidence="4">SAG 11-49</strain>
    </source>
</reference>
<gene>
    <name evidence="4" type="ORF">CLEI1391_LOCUS17546</name>
</gene>
<dbReference type="InterPro" id="IPR001128">
    <property type="entry name" value="Cyt_P450"/>
</dbReference>
<sequence>MEGQYASYLTRAACTVALVVVGRSFIQIAREVVKAVRVYLDLPGPEQDLILGNVRQAVASPIHRLVEQWAREYGPVYRMRFLHRTIVVVAQPEVAAAVLRAGPAYLPKYRPSYTTLETITLPYHQNIVTTHDSDPYWRALRRAVAPAFTTNNLRAVFPGVVSSARAVASHLLAACAASGGAGVDVDGAAQRLTVDVIGRLLFGLELRACDFAALRNEPLTIVSNLFQGLQLQLNPLNRLMPWRKEARFYAHWRDRYNQLIGDLVARATASGPPPPHTILARLLEATDPHTGAPLSAPALRSEAGIMLVAGFETTAHTIAWALFLLATHPEEQDALAGELATHGLLATRDAPSPRPMAWPDLGGLRRLDAVVAEALRLFPAASAGTAREATRDIQVAGRTIRKGTMIWFPTWTIHRDPATWGPDAHLFKPGRWLPADYTPSQPAAPPATTTATSSSPKPAEGRPAAGAAGAAGGDAAGAGVNSSSTFSIPASGAAAPGSTALPAAAATAAAITSLAPPVLAPVPSSVAAAPRSGSGDLFPGHHDDGEGSVHSGSSWVVDLDSPAASLHGCATPPYASRSTTPLPDSALSPGRLPHEGFHLLHRPPPPSSITSSSRPDSPAPELPAMARAASDTAPGATASTTTAPSATVAPTSSPAPAPAAAGAPAPSFGAALQHEAGEGSGSGGAGSGSGPAHTAASGPRARGGFMPFSLGPRDCVGQALAVMEARVAVATLVGHARFSLAPESRSYDDVASAARQYITLKPVVPGSHPPRPGLMLLAEPRV</sequence>
<evidence type="ECO:0000256" key="2">
    <source>
        <dbReference type="ARBA" id="ARBA00010617"/>
    </source>
</evidence>
<feature type="compositionally biased region" description="Low complexity" evidence="3">
    <location>
        <begin position="438"/>
        <end position="468"/>
    </location>
</feature>
<feature type="compositionally biased region" description="Low complexity" evidence="3">
    <location>
        <begin position="690"/>
        <end position="699"/>
    </location>
</feature>
<dbReference type="GO" id="GO:0020037">
    <property type="term" value="F:heme binding"/>
    <property type="evidence" value="ECO:0007669"/>
    <property type="project" value="InterPro"/>
</dbReference>
<dbReference type="GO" id="GO:0016705">
    <property type="term" value="F:oxidoreductase activity, acting on paired donors, with incorporation or reduction of molecular oxygen"/>
    <property type="evidence" value="ECO:0007669"/>
    <property type="project" value="InterPro"/>
</dbReference>
<dbReference type="PANTHER" id="PTHR24305:SF166">
    <property type="entry name" value="CYTOCHROME P450 12A4, MITOCHONDRIAL-RELATED"/>
    <property type="match status" value="1"/>
</dbReference>
<dbReference type="Pfam" id="PF00067">
    <property type="entry name" value="p450"/>
    <property type="match status" value="2"/>
</dbReference>
<dbReference type="PRINTS" id="PR00385">
    <property type="entry name" value="P450"/>
</dbReference>
<dbReference type="InterPro" id="IPR050121">
    <property type="entry name" value="Cytochrome_P450_monoxygenase"/>
</dbReference>
<evidence type="ECO:0000256" key="3">
    <source>
        <dbReference type="SAM" id="MobiDB-lite"/>
    </source>
</evidence>
<comment type="similarity">
    <text evidence="2">Belongs to the cytochrome P450 family.</text>
</comment>
<evidence type="ECO:0000313" key="4">
    <source>
        <dbReference type="EMBL" id="CAD8693363.1"/>
    </source>
</evidence>
<feature type="region of interest" description="Disordered" evidence="3">
    <location>
        <begin position="570"/>
        <end position="700"/>
    </location>
</feature>
<organism evidence="4">
    <name type="scientific">Chlamydomonas leiostraca</name>
    <dbReference type="NCBI Taxonomy" id="1034604"/>
    <lineage>
        <taxon>Eukaryota</taxon>
        <taxon>Viridiplantae</taxon>
        <taxon>Chlorophyta</taxon>
        <taxon>core chlorophytes</taxon>
        <taxon>Chlorophyceae</taxon>
        <taxon>CS clade</taxon>
        <taxon>Chlamydomonadales</taxon>
        <taxon>Chlamydomonadaceae</taxon>
        <taxon>Chlamydomonas</taxon>
    </lineage>
</organism>
<dbReference type="PRINTS" id="PR00463">
    <property type="entry name" value="EP450I"/>
</dbReference>
<protein>
    <recommendedName>
        <fullName evidence="5">Cytochrome P450</fullName>
    </recommendedName>
</protein>